<name>A0A8H4B5T2_MUCCL</name>
<evidence type="ECO:0000313" key="3">
    <source>
        <dbReference type="Proteomes" id="UP000469890"/>
    </source>
</evidence>
<keyword evidence="1" id="KW-0812">Transmembrane</keyword>
<reference evidence="2 3" key="1">
    <citation type="submission" date="2019-09" db="EMBL/GenBank/DDBJ databases">
        <authorList>
            <consortium name="DOE Joint Genome Institute"/>
            <person name="Mondo S.J."/>
            <person name="Navarro-Mendoza M.I."/>
            <person name="Perez-Arques C."/>
            <person name="Panchal S."/>
            <person name="Nicolas F.E."/>
            <person name="Ganguly P."/>
            <person name="Pangilinan J."/>
            <person name="Grigoriev I."/>
            <person name="Heitman J."/>
            <person name="Sanya K."/>
            <person name="Garre V."/>
        </authorList>
    </citation>
    <scope>NUCLEOTIDE SEQUENCE [LARGE SCALE GENOMIC DNA]</scope>
    <source>
        <strain evidence="2 3">MU402</strain>
    </source>
</reference>
<comment type="caution">
    <text evidence="2">The sequence shown here is derived from an EMBL/GenBank/DDBJ whole genome shotgun (WGS) entry which is preliminary data.</text>
</comment>
<keyword evidence="1" id="KW-1133">Transmembrane helix</keyword>
<gene>
    <name evidence="2" type="ORF">FB192DRAFT_1045371</name>
</gene>
<dbReference type="AlphaFoldDB" id="A0A8H4B5T2"/>
<sequence>MNGKNSRPTSLSRTLLLSGSISRPFLSHTRVTNLYLLVGVVEGFMWVSCYSLVVVPRLDSSYNGPLWSKSDSIWLVVYLIVFFIRGLIAWRKIRLMHISVFSLVD</sequence>
<keyword evidence="1" id="KW-0472">Membrane</keyword>
<protein>
    <submittedName>
        <fullName evidence="2">Uncharacterized protein</fullName>
    </submittedName>
</protein>
<proteinExistence type="predicted"/>
<evidence type="ECO:0000313" key="2">
    <source>
        <dbReference type="EMBL" id="KAF1796035.1"/>
    </source>
</evidence>
<evidence type="ECO:0000256" key="1">
    <source>
        <dbReference type="SAM" id="Phobius"/>
    </source>
</evidence>
<dbReference type="Proteomes" id="UP000469890">
    <property type="component" value="Unassembled WGS sequence"/>
</dbReference>
<dbReference type="EMBL" id="JAAECE010000015">
    <property type="protein sequence ID" value="KAF1796035.1"/>
    <property type="molecule type" value="Genomic_DNA"/>
</dbReference>
<accession>A0A8H4B5T2</accession>
<feature type="transmembrane region" description="Helical" evidence="1">
    <location>
        <begin position="33"/>
        <end position="53"/>
    </location>
</feature>
<feature type="transmembrane region" description="Helical" evidence="1">
    <location>
        <begin position="73"/>
        <end position="90"/>
    </location>
</feature>
<organism evidence="2 3">
    <name type="scientific">Mucor circinelloides f. lusitanicus</name>
    <name type="common">Mucor racemosus var. lusitanicus</name>
    <dbReference type="NCBI Taxonomy" id="29924"/>
    <lineage>
        <taxon>Eukaryota</taxon>
        <taxon>Fungi</taxon>
        <taxon>Fungi incertae sedis</taxon>
        <taxon>Mucoromycota</taxon>
        <taxon>Mucoromycotina</taxon>
        <taxon>Mucoromycetes</taxon>
        <taxon>Mucorales</taxon>
        <taxon>Mucorineae</taxon>
        <taxon>Mucoraceae</taxon>
        <taxon>Mucor</taxon>
    </lineage>
</organism>